<keyword evidence="2" id="KW-1133">Transmembrane helix</keyword>
<evidence type="ECO:0000256" key="1">
    <source>
        <dbReference type="SAM" id="MobiDB-lite"/>
    </source>
</evidence>
<feature type="transmembrane region" description="Helical" evidence="2">
    <location>
        <begin position="45"/>
        <end position="65"/>
    </location>
</feature>
<gene>
    <name evidence="3" type="ORF">E5A73_17495</name>
</gene>
<sequence>MTKNRDIVRSAPSAEGPLATPQRAVSRLQFGERFSAAAEVEVTPAGLLAIGGMVGVILLGAAIVVRAAKR</sequence>
<evidence type="ECO:0000313" key="3">
    <source>
        <dbReference type="EMBL" id="TGX50217.1"/>
    </source>
</evidence>
<keyword evidence="4" id="KW-1185">Reference proteome</keyword>
<comment type="caution">
    <text evidence="3">The sequence shown here is derived from an EMBL/GenBank/DDBJ whole genome shotgun (WGS) entry which is preliminary data.</text>
</comment>
<dbReference type="EMBL" id="SRXT01000007">
    <property type="protein sequence ID" value="TGX50217.1"/>
    <property type="molecule type" value="Genomic_DNA"/>
</dbReference>
<feature type="region of interest" description="Disordered" evidence="1">
    <location>
        <begin position="1"/>
        <end position="22"/>
    </location>
</feature>
<organism evidence="3 4">
    <name type="scientific">Sphingomonas gei</name>
    <dbReference type="NCBI Taxonomy" id="1395960"/>
    <lineage>
        <taxon>Bacteria</taxon>
        <taxon>Pseudomonadati</taxon>
        <taxon>Pseudomonadota</taxon>
        <taxon>Alphaproteobacteria</taxon>
        <taxon>Sphingomonadales</taxon>
        <taxon>Sphingomonadaceae</taxon>
        <taxon>Sphingomonas</taxon>
    </lineage>
</organism>
<dbReference type="RefSeq" id="WP_135965136.1">
    <property type="nucleotide sequence ID" value="NZ_SRXT01000007.1"/>
</dbReference>
<dbReference type="Proteomes" id="UP000306147">
    <property type="component" value="Unassembled WGS sequence"/>
</dbReference>
<keyword evidence="2" id="KW-0472">Membrane</keyword>
<protein>
    <submittedName>
        <fullName evidence="3">Uncharacterized protein</fullName>
    </submittedName>
</protein>
<evidence type="ECO:0000313" key="4">
    <source>
        <dbReference type="Proteomes" id="UP000306147"/>
    </source>
</evidence>
<keyword evidence="2" id="KW-0812">Transmembrane</keyword>
<name>A0A4S1X4W1_9SPHN</name>
<evidence type="ECO:0000256" key="2">
    <source>
        <dbReference type="SAM" id="Phobius"/>
    </source>
</evidence>
<proteinExistence type="predicted"/>
<accession>A0A4S1X4W1</accession>
<reference evidence="3 4" key="1">
    <citation type="submission" date="2019-04" db="EMBL/GenBank/DDBJ databases">
        <title>Sphingomonas psychrotolerans sp. nov., isolated from soil in the Tianshan Mountains, Xinjiang, China.</title>
        <authorList>
            <person name="Luo Y."/>
            <person name="Sheng H."/>
        </authorList>
    </citation>
    <scope>NUCLEOTIDE SEQUENCE [LARGE SCALE GENOMIC DNA]</scope>
    <source>
        <strain evidence="3 4">ZFGT-11</strain>
    </source>
</reference>
<dbReference type="AlphaFoldDB" id="A0A4S1X4W1"/>
<dbReference type="OrthoDB" id="7585901at2"/>